<dbReference type="Proteomes" id="UP001597419">
    <property type="component" value="Unassembled WGS sequence"/>
</dbReference>
<keyword evidence="2" id="KW-1185">Reference proteome</keyword>
<protein>
    <submittedName>
        <fullName evidence="1">DUF3558 family protein</fullName>
    </submittedName>
</protein>
<evidence type="ECO:0000313" key="1">
    <source>
        <dbReference type="EMBL" id="MFD2462003.1"/>
    </source>
</evidence>
<reference evidence="2" key="1">
    <citation type="journal article" date="2019" name="Int. J. Syst. Evol. Microbiol.">
        <title>The Global Catalogue of Microorganisms (GCM) 10K type strain sequencing project: providing services to taxonomists for standard genome sequencing and annotation.</title>
        <authorList>
            <consortium name="The Broad Institute Genomics Platform"/>
            <consortium name="The Broad Institute Genome Sequencing Center for Infectious Disease"/>
            <person name="Wu L."/>
            <person name="Ma J."/>
        </authorList>
    </citation>
    <scope>NUCLEOTIDE SEQUENCE [LARGE SCALE GENOMIC DNA]</scope>
    <source>
        <strain evidence="2">CGMCC 4.7643</strain>
    </source>
</reference>
<evidence type="ECO:0000313" key="2">
    <source>
        <dbReference type="Proteomes" id="UP001597419"/>
    </source>
</evidence>
<dbReference type="Pfam" id="PF12079">
    <property type="entry name" value="DUF3558"/>
    <property type="match status" value="1"/>
</dbReference>
<comment type="caution">
    <text evidence="1">The sequence shown here is derived from an EMBL/GenBank/DDBJ whole genome shotgun (WGS) entry which is preliminary data.</text>
</comment>
<dbReference type="RefSeq" id="WP_345391285.1">
    <property type="nucleotide sequence ID" value="NZ_BAABHG010000004.1"/>
</dbReference>
<dbReference type="InterPro" id="IPR024520">
    <property type="entry name" value="DUF3558"/>
</dbReference>
<gene>
    <name evidence="1" type="ORF">ACFSYJ_25575</name>
</gene>
<proteinExistence type="predicted"/>
<name>A0ABW5GMC2_9PSEU</name>
<accession>A0ABW5GMC2</accession>
<organism evidence="1 2">
    <name type="scientific">Amycolatopsis samaneae</name>
    <dbReference type="NCBI Taxonomy" id="664691"/>
    <lineage>
        <taxon>Bacteria</taxon>
        <taxon>Bacillati</taxon>
        <taxon>Actinomycetota</taxon>
        <taxon>Actinomycetes</taxon>
        <taxon>Pseudonocardiales</taxon>
        <taxon>Pseudonocardiaceae</taxon>
        <taxon>Amycolatopsis</taxon>
    </lineage>
</organism>
<dbReference type="EMBL" id="JBHUKU010000014">
    <property type="protein sequence ID" value="MFD2462003.1"/>
    <property type="molecule type" value="Genomic_DNA"/>
</dbReference>
<sequence>MATGFRFGYPLSKAATMFSRRSLRILTVAGLASLAACGSPEDGAEPPPGTVSMPAPSGNLTGADLCALLTDEDTRALGLPTQGKPWDRPYKMGGTRRARCGWSGGPADVEVTFHDSGAAKDATFPAEAEISEERTNGRYAKVVAFRQAPMDCLVLVDLSPRAHLRVDAYPRPGTPDAAGTCAFARRVAHTATARIT</sequence>